<organism evidence="1 2">
    <name type="scientific">Phaeosphaeria nodorum (strain SN15 / ATCC MYA-4574 / FGSC 10173)</name>
    <name type="common">Glume blotch fungus</name>
    <name type="synonym">Parastagonospora nodorum</name>
    <dbReference type="NCBI Taxonomy" id="321614"/>
    <lineage>
        <taxon>Eukaryota</taxon>
        <taxon>Fungi</taxon>
        <taxon>Dikarya</taxon>
        <taxon>Ascomycota</taxon>
        <taxon>Pezizomycotina</taxon>
        <taxon>Dothideomycetes</taxon>
        <taxon>Pleosporomycetidae</taxon>
        <taxon>Pleosporales</taxon>
        <taxon>Pleosporineae</taxon>
        <taxon>Phaeosphaeriaceae</taxon>
        <taxon>Parastagonospora</taxon>
    </lineage>
</organism>
<dbReference type="Proteomes" id="UP000001055">
    <property type="component" value="Unassembled WGS sequence"/>
</dbReference>
<reference evidence="2" key="1">
    <citation type="journal article" date="2007" name="Plant Cell">
        <title>Dothideomycete-plant interactions illuminated by genome sequencing and EST analysis of the wheat pathogen Stagonospora nodorum.</title>
        <authorList>
            <person name="Hane J.K."/>
            <person name="Lowe R.G."/>
            <person name="Solomon P.S."/>
            <person name="Tan K.C."/>
            <person name="Schoch C.L."/>
            <person name="Spatafora J.W."/>
            <person name="Crous P.W."/>
            <person name="Kodira C."/>
            <person name="Birren B.W."/>
            <person name="Galagan J.E."/>
            <person name="Torriani S.F."/>
            <person name="McDonald B.A."/>
            <person name="Oliver R.P."/>
        </authorList>
    </citation>
    <scope>NUCLEOTIDE SEQUENCE [LARGE SCALE GENOMIC DNA]</scope>
    <source>
        <strain evidence="2">SN15 / ATCC MYA-4574 / FGSC 10173</strain>
    </source>
</reference>
<dbReference type="AlphaFoldDB" id="Q0UF59"/>
<evidence type="ECO:0000313" key="2">
    <source>
        <dbReference type="Proteomes" id="UP000001055"/>
    </source>
</evidence>
<dbReference type="InParanoid" id="Q0UF59"/>
<proteinExistence type="predicted"/>
<gene>
    <name evidence="1" type="ORF">SNOG_09605</name>
</gene>
<dbReference type="EMBL" id="CH445339">
    <property type="protein sequence ID" value="EAT82870.1"/>
    <property type="molecule type" value="Genomic_DNA"/>
</dbReference>
<dbReference type="GeneID" id="5976799"/>
<accession>Q0UF59</accession>
<dbReference type="KEGG" id="pno:SNOG_09605"/>
<dbReference type="RefSeq" id="XP_001799894.1">
    <property type="nucleotide sequence ID" value="XM_001799842.1"/>
</dbReference>
<protein>
    <submittedName>
        <fullName evidence="1">Uncharacterized protein</fullName>
    </submittedName>
</protein>
<name>Q0UF59_PHANO</name>
<evidence type="ECO:0000313" key="1">
    <source>
        <dbReference type="EMBL" id="EAT82870.1"/>
    </source>
</evidence>
<sequence length="125" mass="13951">MYMSAAQLLRHGSYVMSFAAVPSSSTTFALGYTPTSQDLPILGAMAFKLTGTSKVHFQSGWQWHTLMEPRDRHEPHDASDGISQQDTQLYNVRAKECSDMKETEAFLKPKVQNPETMSFSTIGMV</sequence>
<dbReference type="VEuPathDB" id="FungiDB:JI435_425070"/>